<sequence length="293" mass="30578">MPRPSRTTRLRLLLSTLLLLAVPLGAACSRSGADDRGDREVASPTTAATPSPTAVPWQTIDGPLARCGPQPPEVTAARWHYRVLRDRAVGAVPSALAGSGRTVAVLLHQTDGGGLCGWLPYARQLADAGVAALVVDLCRYGASACRGVSDGRFTDADQTEPVRVAVEHARRELGARRVVVVGASMGGSVALMSGAVLDGVSAVADLSGPVDWPGIEVAHGGRALRVPALVAMAEQEGPDDVARARAIVRRAPAGSRLVVPDDGHGYELLHDYDGVPLPFGKELLAWIRRGPNP</sequence>
<evidence type="ECO:0000256" key="1">
    <source>
        <dbReference type="SAM" id="MobiDB-lite"/>
    </source>
</evidence>
<dbReference type="Gene3D" id="3.40.50.1820">
    <property type="entry name" value="alpha/beta hydrolase"/>
    <property type="match status" value="1"/>
</dbReference>
<feature type="compositionally biased region" description="Basic and acidic residues" evidence="1">
    <location>
        <begin position="32"/>
        <end position="41"/>
    </location>
</feature>
<name>A0A6L6XVG0_9ACTN</name>
<dbReference type="Proteomes" id="UP000473525">
    <property type="component" value="Unassembled WGS sequence"/>
</dbReference>
<feature type="signal peptide" evidence="2">
    <location>
        <begin position="1"/>
        <end position="26"/>
    </location>
</feature>
<evidence type="ECO:0000313" key="3">
    <source>
        <dbReference type="EMBL" id="MVQ51169.1"/>
    </source>
</evidence>
<accession>A0A6L6XVG0</accession>
<evidence type="ECO:0008006" key="5">
    <source>
        <dbReference type="Google" id="ProtNLM"/>
    </source>
</evidence>
<evidence type="ECO:0000313" key="4">
    <source>
        <dbReference type="Proteomes" id="UP000473525"/>
    </source>
</evidence>
<feature type="region of interest" description="Disordered" evidence="1">
    <location>
        <begin position="29"/>
        <end position="55"/>
    </location>
</feature>
<dbReference type="RefSeq" id="WP_157344391.1">
    <property type="nucleotide sequence ID" value="NZ_WSEK01000004.1"/>
</dbReference>
<proteinExistence type="predicted"/>
<comment type="caution">
    <text evidence="3">The sequence shown here is derived from an EMBL/GenBank/DDBJ whole genome shotgun (WGS) entry which is preliminary data.</text>
</comment>
<dbReference type="AlphaFoldDB" id="A0A6L6XVG0"/>
<dbReference type="EMBL" id="WSEK01000004">
    <property type="protein sequence ID" value="MVQ51169.1"/>
    <property type="molecule type" value="Genomic_DNA"/>
</dbReference>
<keyword evidence="2" id="KW-0732">Signal</keyword>
<dbReference type="InterPro" id="IPR029058">
    <property type="entry name" value="AB_hydrolase_fold"/>
</dbReference>
<evidence type="ECO:0000256" key="2">
    <source>
        <dbReference type="SAM" id="SignalP"/>
    </source>
</evidence>
<gene>
    <name evidence="3" type="ORF">GON03_18460</name>
</gene>
<feature type="compositionally biased region" description="Low complexity" evidence="1">
    <location>
        <begin position="42"/>
        <end position="55"/>
    </location>
</feature>
<keyword evidence="4" id="KW-1185">Reference proteome</keyword>
<organism evidence="3 4">
    <name type="scientific">Nocardioides agri</name>
    <dbReference type="NCBI Taxonomy" id="2682843"/>
    <lineage>
        <taxon>Bacteria</taxon>
        <taxon>Bacillati</taxon>
        <taxon>Actinomycetota</taxon>
        <taxon>Actinomycetes</taxon>
        <taxon>Propionibacteriales</taxon>
        <taxon>Nocardioidaceae</taxon>
        <taxon>Nocardioides</taxon>
    </lineage>
</organism>
<dbReference type="PROSITE" id="PS51257">
    <property type="entry name" value="PROKAR_LIPOPROTEIN"/>
    <property type="match status" value="1"/>
</dbReference>
<protein>
    <recommendedName>
        <fullName evidence="5">Alpha/beta fold hydrolase</fullName>
    </recommendedName>
</protein>
<dbReference type="SUPFAM" id="SSF53474">
    <property type="entry name" value="alpha/beta-Hydrolases"/>
    <property type="match status" value="1"/>
</dbReference>
<feature type="chain" id="PRO_5026842575" description="Alpha/beta fold hydrolase" evidence="2">
    <location>
        <begin position="27"/>
        <end position="293"/>
    </location>
</feature>
<reference evidence="3 4" key="1">
    <citation type="submission" date="2019-12" db="EMBL/GenBank/DDBJ databases">
        <authorList>
            <person name="Huq M.A."/>
        </authorList>
    </citation>
    <scope>NUCLEOTIDE SEQUENCE [LARGE SCALE GENOMIC DNA]</scope>
    <source>
        <strain evidence="3 4">MAH-18</strain>
    </source>
</reference>